<reference evidence="1" key="2">
    <citation type="journal article" date="2020" name="Gigascience">
        <title>An improved pig reference genome sequence to enable pig genetics and genomics research.</title>
        <authorList>
            <person name="Warr A."/>
            <person name="Affara N."/>
            <person name="Aken B."/>
            <person name="Beiki H."/>
            <person name="Bickhart D.M."/>
            <person name="Billis K."/>
            <person name="Chow W."/>
            <person name="Eory L."/>
            <person name="Finlayson H.A."/>
            <person name="Flicek P."/>
            <person name="Giron C.G."/>
            <person name="Griffin D.K."/>
            <person name="Hall R."/>
            <person name="Hannum G."/>
            <person name="Hourlier T."/>
            <person name="Howe K."/>
            <person name="Hume D.A."/>
            <person name="Izuogu O."/>
            <person name="Kim K."/>
            <person name="Koren S."/>
            <person name="Liu H."/>
            <person name="Manchanda N."/>
            <person name="Martin F.J."/>
            <person name="Nonneman D.J."/>
            <person name="O'Connor R.E."/>
            <person name="Phillippy A.M."/>
            <person name="Rohrer G.A."/>
            <person name="Rosen B.D."/>
            <person name="Rund L.A."/>
            <person name="Sargent C.A."/>
            <person name="Schook L.B."/>
            <person name="Schroeder S.G."/>
            <person name="Schwartz A.S."/>
            <person name="Skinner B.M."/>
            <person name="Talbot R."/>
            <person name="Tseng E."/>
            <person name="Tuggle C.K."/>
            <person name="Watson M."/>
            <person name="Smith T.P.L."/>
            <person name="Archibald A.L."/>
        </authorList>
    </citation>
    <scope>NUCLEOTIDE SEQUENCE [LARGE SCALE GENOMIC DNA]</scope>
    <source>
        <strain evidence="1">Duroc</strain>
    </source>
</reference>
<reference evidence="2" key="1">
    <citation type="submission" date="2009-11" db="EMBL/GenBank/DDBJ databases">
        <authorList>
            <consortium name="Porcine genome sequencing project"/>
        </authorList>
    </citation>
    <scope>NUCLEOTIDE SEQUENCE [LARGE SCALE GENOMIC DNA]</scope>
    <source>
        <strain evidence="2">Duroc</strain>
    </source>
</reference>
<organism evidence="1 2">
    <name type="scientific">Sus scrofa</name>
    <name type="common">Pig</name>
    <dbReference type="NCBI Taxonomy" id="9823"/>
    <lineage>
        <taxon>Eukaryota</taxon>
        <taxon>Metazoa</taxon>
        <taxon>Chordata</taxon>
        <taxon>Craniata</taxon>
        <taxon>Vertebrata</taxon>
        <taxon>Euteleostomi</taxon>
        <taxon>Mammalia</taxon>
        <taxon>Eutheria</taxon>
        <taxon>Laurasiatheria</taxon>
        <taxon>Artiodactyla</taxon>
        <taxon>Suina</taxon>
        <taxon>Suidae</taxon>
        <taxon>Sus</taxon>
    </lineage>
</organism>
<dbReference type="ExpressionAtlas" id="A0A287AX89">
    <property type="expression patterns" value="baseline"/>
</dbReference>
<proteinExistence type="predicted"/>
<keyword evidence="2" id="KW-1185">Reference proteome</keyword>
<reference evidence="1" key="4">
    <citation type="submission" date="2025-09" db="UniProtKB">
        <authorList>
            <consortium name="Ensembl"/>
        </authorList>
    </citation>
    <scope>IDENTIFICATION</scope>
</reference>
<dbReference type="GeneTree" id="ENSGT00620000088615"/>
<dbReference type="Ensembl" id="ENSSSCT00000040576.1">
    <property type="protein sequence ID" value="ENSSSCP00000048511.1"/>
    <property type="gene ID" value="ENSSSCG00000031440.1"/>
</dbReference>
<evidence type="ECO:0000313" key="2">
    <source>
        <dbReference type="Proteomes" id="UP000008227"/>
    </source>
</evidence>
<reference evidence="1" key="3">
    <citation type="submission" date="2025-08" db="UniProtKB">
        <authorList>
            <consortium name="Ensembl"/>
        </authorList>
    </citation>
    <scope>IDENTIFICATION</scope>
</reference>
<evidence type="ECO:0000313" key="1">
    <source>
        <dbReference type="Ensembl" id="ENSSSCP00000048511.1"/>
    </source>
</evidence>
<dbReference type="AlphaFoldDB" id="A0A287AX89"/>
<dbReference type="Bgee" id="ENSSSCG00000031440">
    <property type="expression patterns" value="Expressed in ovary and 8 other cell types or tissues"/>
</dbReference>
<sequence length="130" mass="13838">TGHGATRSKANHVLPHSAVSFTPRTAPCTLSRSSRFEVVSLGYPTACLQTNRITLGAERGGTESRKGCPYWSVRKVLGRGGGNAGNGGPAHPAITIVTERAQLGVGARLWAWCRPSRGDQVRWEPVVPHA</sequence>
<accession>A0A287AX89</accession>
<dbReference type="InParanoid" id="A0A287AX89"/>
<dbReference type="OMA" id="WGGTEAR"/>
<protein>
    <submittedName>
        <fullName evidence="1">Uncharacterized protein</fullName>
    </submittedName>
</protein>
<name>A0A287AX89_PIG</name>
<dbReference type="Proteomes" id="UP000008227">
    <property type="component" value="Chromosome 1"/>
</dbReference>